<evidence type="ECO:0000313" key="3">
    <source>
        <dbReference type="EMBL" id="QKM64494.1"/>
    </source>
</evidence>
<dbReference type="RefSeq" id="WP_173955537.1">
    <property type="nucleotide sequence ID" value="NZ_CP028942.1"/>
</dbReference>
<dbReference type="PANTHER" id="PTHR36920">
    <property type="match status" value="1"/>
</dbReference>
<dbReference type="Gene3D" id="2.40.160.20">
    <property type="match status" value="1"/>
</dbReference>
<proteinExistence type="predicted"/>
<dbReference type="InterPro" id="IPR005618">
    <property type="entry name" value="OMPW"/>
</dbReference>
<protein>
    <recommendedName>
        <fullName evidence="5">OmpW family protein</fullName>
    </recommendedName>
</protein>
<comment type="subcellular location">
    <subcellularLocation>
        <location evidence="1">Cell outer membrane</location>
    </subcellularLocation>
</comment>
<dbReference type="AlphaFoldDB" id="A0A6M9PQ82"/>
<dbReference type="InterPro" id="IPR011250">
    <property type="entry name" value="OMP/PagP_B-barrel"/>
</dbReference>
<feature type="signal peptide" evidence="2">
    <location>
        <begin position="1"/>
        <end position="23"/>
    </location>
</feature>
<keyword evidence="2" id="KW-0732">Signal</keyword>
<name>A0A6M9PQ82_9BURK</name>
<reference evidence="3 4" key="1">
    <citation type="submission" date="2018-04" db="EMBL/GenBank/DDBJ databases">
        <title>Polynucleobacter sp. UH21B genome.</title>
        <authorList>
            <person name="Hahn M.W."/>
        </authorList>
    </citation>
    <scope>NUCLEOTIDE SEQUENCE [LARGE SCALE GENOMIC DNA]</scope>
    <source>
        <strain evidence="3 4">MWH-UH21B</strain>
    </source>
</reference>
<keyword evidence="4" id="KW-1185">Reference proteome</keyword>
<evidence type="ECO:0000313" key="4">
    <source>
        <dbReference type="Proteomes" id="UP000503312"/>
    </source>
</evidence>
<dbReference type="GO" id="GO:0009279">
    <property type="term" value="C:cell outer membrane"/>
    <property type="evidence" value="ECO:0007669"/>
    <property type="project" value="UniProtKB-SubCell"/>
</dbReference>
<evidence type="ECO:0008006" key="5">
    <source>
        <dbReference type="Google" id="ProtNLM"/>
    </source>
</evidence>
<dbReference type="Pfam" id="PF03922">
    <property type="entry name" value="OmpW"/>
    <property type="match status" value="1"/>
</dbReference>
<organism evidence="3 4">
    <name type="scientific">Polynucleobacter tropicus</name>
    <dbReference type="NCBI Taxonomy" id="1743174"/>
    <lineage>
        <taxon>Bacteria</taxon>
        <taxon>Pseudomonadati</taxon>
        <taxon>Pseudomonadota</taxon>
        <taxon>Betaproteobacteria</taxon>
        <taxon>Burkholderiales</taxon>
        <taxon>Burkholderiaceae</taxon>
        <taxon>Polynucleobacter</taxon>
    </lineage>
</organism>
<dbReference type="KEGG" id="ptrp:DCO17_04140"/>
<evidence type="ECO:0000256" key="1">
    <source>
        <dbReference type="ARBA" id="ARBA00004442"/>
    </source>
</evidence>
<sequence>MRLKSLVAAMAAVASLVPIAAHAAEENPWMVRVRATDLLWQNGQSNGGTNGLNAGVQTNNVRAKNQWIPEFDISYFFTKNIAAELVLTYPQRVNIYSNLTAGPTGTITALPPSLLLQYHFTDLGAFKPYVGAGVNYTIFSNRNNFSFAAGGTNYPNSLTVNQSSVGAVFQVGADYMLDKNWGMNVDVKYATMSTEVNGAGPLASAGSIGKLTLNPIMPSVGVTYKF</sequence>
<dbReference type="GO" id="GO:0055085">
    <property type="term" value="P:transmembrane transport"/>
    <property type="evidence" value="ECO:0007669"/>
    <property type="project" value="TreeGrafter"/>
</dbReference>
<dbReference type="EMBL" id="CP028942">
    <property type="protein sequence ID" value="QKM64494.1"/>
    <property type="molecule type" value="Genomic_DNA"/>
</dbReference>
<accession>A0A6M9PQ82</accession>
<gene>
    <name evidence="3" type="ORF">DCO17_04140</name>
</gene>
<evidence type="ECO:0000256" key="2">
    <source>
        <dbReference type="SAM" id="SignalP"/>
    </source>
</evidence>
<dbReference type="Proteomes" id="UP000503312">
    <property type="component" value="Chromosome"/>
</dbReference>
<dbReference type="SUPFAM" id="SSF56925">
    <property type="entry name" value="OMPA-like"/>
    <property type="match status" value="1"/>
</dbReference>
<feature type="chain" id="PRO_5027045081" description="OmpW family protein" evidence="2">
    <location>
        <begin position="24"/>
        <end position="226"/>
    </location>
</feature>
<dbReference type="PANTHER" id="PTHR36920:SF1">
    <property type="entry name" value="OUTER MEMBRANE PROTEIN W"/>
    <property type="match status" value="1"/>
</dbReference>